<evidence type="ECO:0008006" key="4">
    <source>
        <dbReference type="Google" id="ProtNLM"/>
    </source>
</evidence>
<evidence type="ECO:0000313" key="3">
    <source>
        <dbReference type="Proteomes" id="UP000823757"/>
    </source>
</evidence>
<comment type="caution">
    <text evidence="2">The sequence shown here is derived from an EMBL/GenBank/DDBJ whole genome shotgun (WGS) entry which is preliminary data.</text>
</comment>
<feature type="transmembrane region" description="Helical" evidence="1">
    <location>
        <begin position="518"/>
        <end position="535"/>
    </location>
</feature>
<feature type="transmembrane region" description="Helical" evidence="1">
    <location>
        <begin position="102"/>
        <end position="119"/>
    </location>
</feature>
<feature type="transmembrane region" description="Helical" evidence="1">
    <location>
        <begin position="124"/>
        <end position="145"/>
    </location>
</feature>
<dbReference type="Proteomes" id="UP000823757">
    <property type="component" value="Unassembled WGS sequence"/>
</dbReference>
<evidence type="ECO:0000313" key="2">
    <source>
        <dbReference type="EMBL" id="MBO8474723.1"/>
    </source>
</evidence>
<sequence length="879" mass="97015">MKYSKNLKEALTYLGIAVLFVVLAYAFVPDVLSGKIMNQSDTSAWRGMTHEIAEHNAANPDDKTLWTNSMFGGMPTVAMYDEFHGDWTNPLYKALMTGARPANFLFISLIGGFLLMLAFGVDKFLAIAGAIAITFCSYNLQIIQVGHNTKMQAIAFMPWVLAGVVFTYRSALASLRKKEEGTAGWKNWLPKTVLGSVLFAMALSFQIKANHPQITYYLAIIIFLYAITLFIWLCCNRDRRKAFAKFFTASALLLVIGGIGISTNLNKLIPTYRYAEYTMRGGSELTPDSDTHNDEGLDLGYATAWSYGIEETPNLLIPDFNGGASSGELKGRSSETYRLLQRAGQPGLDQVMKALPLYWGPQPFTAGPMYMGAITVFLFVLGLCLYKGKEKWWLAVASVIAIFLAWGNHFMWFTRLWFEYAPMYNKFRTVSMALVVLQVTLPVLGFVMLDRILKNGYPKAEVIKSTAIAFAVTAGFCFICILFPGIAGDFRGAGDAQLPEMLSDALAADRRGLLVSDAWRSLLFISLTAGLLVFISKSEKFSGKSATAITAAAICLMVLFDLWGVGKRYLNSSHFVTKRDFSGQFAERPVDRMILEDTDLDYRVLDISVNTFNDSHQSYHHRCIGGYSPAKLQRYQDLIERYLMGEINSVIRTVNEEQTIEGTQENLPYLPVVSMLNGKYIIVGAEYPPVVNGHTFGNAWFVDSFVAADSPDDEIALIGEVDLHDTAVIGDDFSWAQEAFPAGASGSGQAGTVASHDGLAESESIVMTHYAPNELRYSYSTGSDRAVIFSEIYYPEGWTLTCIPAGEGTSSEELPLFRADWILRGAIIPAGEGELVMRFDPQSYRTGEALSRASSITLLLLLILSAGGMAFISSRKDEA</sequence>
<dbReference type="PANTHER" id="PTHR38454">
    <property type="entry name" value="INTEGRAL MEMBRANE PROTEIN-RELATED"/>
    <property type="match status" value="1"/>
</dbReference>
<feature type="transmembrane region" description="Helical" evidence="1">
    <location>
        <begin position="214"/>
        <end position="235"/>
    </location>
</feature>
<feature type="transmembrane region" description="Helical" evidence="1">
    <location>
        <begin position="367"/>
        <end position="386"/>
    </location>
</feature>
<dbReference type="EMBL" id="JADIMD010000082">
    <property type="protein sequence ID" value="MBO8474723.1"/>
    <property type="molecule type" value="Genomic_DNA"/>
</dbReference>
<evidence type="ECO:0000256" key="1">
    <source>
        <dbReference type="SAM" id="Phobius"/>
    </source>
</evidence>
<protein>
    <recommendedName>
        <fullName evidence="4">Membrane protein YfhO</fullName>
    </recommendedName>
</protein>
<reference evidence="2" key="2">
    <citation type="journal article" date="2021" name="PeerJ">
        <title>Extensive microbial diversity within the chicken gut microbiome revealed by metagenomics and culture.</title>
        <authorList>
            <person name="Gilroy R."/>
            <person name="Ravi A."/>
            <person name="Getino M."/>
            <person name="Pursley I."/>
            <person name="Horton D.L."/>
            <person name="Alikhan N.F."/>
            <person name="Baker D."/>
            <person name="Gharbi K."/>
            <person name="Hall N."/>
            <person name="Watson M."/>
            <person name="Adriaenssens E.M."/>
            <person name="Foster-Nyarko E."/>
            <person name="Jarju S."/>
            <person name="Secka A."/>
            <person name="Antonio M."/>
            <person name="Oren A."/>
            <person name="Chaudhuri R.R."/>
            <person name="La Ragione R."/>
            <person name="Hildebrand F."/>
            <person name="Pallen M.J."/>
        </authorList>
    </citation>
    <scope>NUCLEOTIDE SEQUENCE</scope>
    <source>
        <strain evidence="2">B1-13419</strain>
    </source>
</reference>
<feature type="transmembrane region" description="Helical" evidence="1">
    <location>
        <begin position="393"/>
        <end position="412"/>
    </location>
</feature>
<keyword evidence="1" id="KW-0472">Membrane</keyword>
<feature type="transmembrane region" description="Helical" evidence="1">
    <location>
        <begin position="12"/>
        <end position="28"/>
    </location>
</feature>
<reference evidence="2" key="1">
    <citation type="submission" date="2020-10" db="EMBL/GenBank/DDBJ databases">
        <authorList>
            <person name="Gilroy R."/>
        </authorList>
    </citation>
    <scope>NUCLEOTIDE SEQUENCE</scope>
    <source>
        <strain evidence="2">B1-13419</strain>
    </source>
</reference>
<accession>A0A9D9NIW5</accession>
<dbReference type="AlphaFoldDB" id="A0A9D9NIW5"/>
<feature type="transmembrane region" description="Helical" evidence="1">
    <location>
        <begin position="547"/>
        <end position="566"/>
    </location>
</feature>
<feature type="transmembrane region" description="Helical" evidence="1">
    <location>
        <begin position="242"/>
        <end position="261"/>
    </location>
</feature>
<name>A0A9D9NIW5_9BACT</name>
<keyword evidence="1" id="KW-1133">Transmembrane helix</keyword>
<dbReference type="InterPro" id="IPR018580">
    <property type="entry name" value="Uncharacterised_YfhO"/>
</dbReference>
<organism evidence="2 3">
    <name type="scientific">Candidatus Cryptobacteroides faecigallinarum</name>
    <dbReference type="NCBI Taxonomy" id="2840763"/>
    <lineage>
        <taxon>Bacteria</taxon>
        <taxon>Pseudomonadati</taxon>
        <taxon>Bacteroidota</taxon>
        <taxon>Bacteroidia</taxon>
        <taxon>Bacteroidales</taxon>
        <taxon>Candidatus Cryptobacteroides</taxon>
    </lineage>
</organism>
<feature type="transmembrane region" description="Helical" evidence="1">
    <location>
        <begin position="465"/>
        <end position="487"/>
    </location>
</feature>
<feature type="transmembrane region" description="Helical" evidence="1">
    <location>
        <begin position="151"/>
        <end position="168"/>
    </location>
</feature>
<proteinExistence type="predicted"/>
<dbReference type="PANTHER" id="PTHR38454:SF1">
    <property type="entry name" value="INTEGRAL MEMBRANE PROTEIN"/>
    <property type="match status" value="1"/>
</dbReference>
<gene>
    <name evidence="2" type="ORF">IAB91_05475</name>
</gene>
<feature type="transmembrane region" description="Helical" evidence="1">
    <location>
        <begin position="432"/>
        <end position="453"/>
    </location>
</feature>
<keyword evidence="1" id="KW-0812">Transmembrane</keyword>